<evidence type="ECO:0008006" key="4">
    <source>
        <dbReference type="Google" id="ProtNLM"/>
    </source>
</evidence>
<feature type="chain" id="PRO_5012721998" description="Ecp2 effector protein domain-containing protein" evidence="1">
    <location>
        <begin position="24"/>
        <end position="199"/>
    </location>
</feature>
<dbReference type="EMBL" id="PDNA01000005">
    <property type="protein sequence ID" value="PGH27625.1"/>
    <property type="molecule type" value="Genomic_DNA"/>
</dbReference>
<organism evidence="2 3">
    <name type="scientific">Polytolypa hystricis (strain UAMH7299)</name>
    <dbReference type="NCBI Taxonomy" id="1447883"/>
    <lineage>
        <taxon>Eukaryota</taxon>
        <taxon>Fungi</taxon>
        <taxon>Dikarya</taxon>
        <taxon>Ascomycota</taxon>
        <taxon>Pezizomycotina</taxon>
        <taxon>Eurotiomycetes</taxon>
        <taxon>Eurotiomycetidae</taxon>
        <taxon>Onygenales</taxon>
        <taxon>Onygenales incertae sedis</taxon>
        <taxon>Polytolypa</taxon>
    </lineage>
</organism>
<dbReference type="STRING" id="1447883.A0A2B7Z1Z0"/>
<evidence type="ECO:0000256" key="1">
    <source>
        <dbReference type="SAM" id="SignalP"/>
    </source>
</evidence>
<keyword evidence="3" id="KW-1185">Reference proteome</keyword>
<comment type="caution">
    <text evidence="2">The sequence shown here is derived from an EMBL/GenBank/DDBJ whole genome shotgun (WGS) entry which is preliminary data.</text>
</comment>
<dbReference type="PANTHER" id="PTHR35605:SF1">
    <property type="entry name" value="ECP2 EFFECTOR PROTEIN DOMAIN-CONTAINING PROTEIN-RELATED"/>
    <property type="match status" value="1"/>
</dbReference>
<feature type="signal peptide" evidence="1">
    <location>
        <begin position="1"/>
        <end position="23"/>
    </location>
</feature>
<evidence type="ECO:0000313" key="3">
    <source>
        <dbReference type="Proteomes" id="UP000224634"/>
    </source>
</evidence>
<keyword evidence="1" id="KW-0732">Signal</keyword>
<dbReference type="PANTHER" id="PTHR35605">
    <property type="entry name" value="ECP2 EFFECTOR PROTEIN DOMAIN-CONTAINING PROTEIN-RELATED"/>
    <property type="match status" value="1"/>
</dbReference>
<dbReference type="OrthoDB" id="3552888at2759"/>
<sequence>MSPFSKLTLLLPFLAVGIRGLEAPIPGYRVEDITWAVEYAPGKNTTLTGTVQQVYAQLLDMNPQYEAQFGTIEHNATAVEDEDEDVTTRSKREHTICNPFPRAPCNRINEGISYLTRVNGRPTNGPGPGNCGRVSCSWSSAIWWCNDNRRTHTLSSFRDIANAAKVAVKDCRNLDKGCQVSGQRFLDDNWNVIVRGQKC</sequence>
<evidence type="ECO:0000313" key="2">
    <source>
        <dbReference type="EMBL" id="PGH27625.1"/>
    </source>
</evidence>
<gene>
    <name evidence="2" type="ORF">AJ80_00638</name>
</gene>
<dbReference type="Proteomes" id="UP000224634">
    <property type="component" value="Unassembled WGS sequence"/>
</dbReference>
<accession>A0A2B7Z1Z0</accession>
<dbReference type="AlphaFoldDB" id="A0A2B7Z1Z0"/>
<name>A0A2B7Z1Z0_POLH7</name>
<reference evidence="2 3" key="1">
    <citation type="submission" date="2017-10" db="EMBL/GenBank/DDBJ databases">
        <title>Comparative genomics in systemic dimorphic fungi from Ajellomycetaceae.</title>
        <authorList>
            <person name="Munoz J.F."/>
            <person name="Mcewen J.G."/>
            <person name="Clay O.K."/>
            <person name="Cuomo C.A."/>
        </authorList>
    </citation>
    <scope>NUCLEOTIDE SEQUENCE [LARGE SCALE GENOMIC DNA]</scope>
    <source>
        <strain evidence="2 3">UAMH7299</strain>
    </source>
</reference>
<proteinExistence type="predicted"/>
<protein>
    <recommendedName>
        <fullName evidence="4">Ecp2 effector protein domain-containing protein</fullName>
    </recommendedName>
</protein>